<dbReference type="AlphaFoldDB" id="A0AAN9DV57"/>
<reference evidence="2 3" key="1">
    <citation type="submission" date="2024-02" db="EMBL/GenBank/DDBJ databases">
        <title>Chromosome-level genome assembly of the Eurasian Minnow (Phoxinus phoxinus).</title>
        <authorList>
            <person name="Oriowo T.O."/>
            <person name="Martin S."/>
            <person name="Stange M."/>
            <person name="Chrysostomakis Y."/>
            <person name="Brown T."/>
            <person name="Winkler S."/>
            <person name="Kukowka S."/>
            <person name="Myers E.W."/>
            <person name="Bohne A."/>
        </authorList>
    </citation>
    <scope>NUCLEOTIDE SEQUENCE [LARGE SCALE GENOMIC DNA]</scope>
    <source>
        <strain evidence="2">ZFMK-TIS-60720</strain>
        <tissue evidence="2">Whole Organism</tissue>
    </source>
</reference>
<dbReference type="EMBL" id="JAYKXH010000001">
    <property type="protein sequence ID" value="KAK7177177.1"/>
    <property type="molecule type" value="Genomic_DNA"/>
</dbReference>
<accession>A0AAN9DV57</accession>
<gene>
    <name evidence="2" type="ORF">R3I93_001225</name>
</gene>
<protein>
    <submittedName>
        <fullName evidence="2">Uncharacterized protein</fullName>
    </submittedName>
</protein>
<evidence type="ECO:0000313" key="2">
    <source>
        <dbReference type="EMBL" id="KAK7177177.1"/>
    </source>
</evidence>
<evidence type="ECO:0000313" key="3">
    <source>
        <dbReference type="Proteomes" id="UP001364617"/>
    </source>
</evidence>
<feature type="coiled-coil region" evidence="1">
    <location>
        <begin position="90"/>
        <end position="153"/>
    </location>
</feature>
<name>A0AAN9DV57_9TELE</name>
<organism evidence="2 3">
    <name type="scientific">Phoxinus phoxinus</name>
    <name type="common">Eurasian minnow</name>
    <dbReference type="NCBI Taxonomy" id="58324"/>
    <lineage>
        <taxon>Eukaryota</taxon>
        <taxon>Metazoa</taxon>
        <taxon>Chordata</taxon>
        <taxon>Craniata</taxon>
        <taxon>Vertebrata</taxon>
        <taxon>Euteleostomi</taxon>
        <taxon>Actinopterygii</taxon>
        <taxon>Neopterygii</taxon>
        <taxon>Teleostei</taxon>
        <taxon>Ostariophysi</taxon>
        <taxon>Cypriniformes</taxon>
        <taxon>Leuciscidae</taxon>
        <taxon>Phoxininae</taxon>
        <taxon>Phoxinus</taxon>
    </lineage>
</organism>
<sequence length="190" mass="21823">MGSSSSTGEVDRADEIYQQKLVNELQQSIKGFNLGFNINHQTLTGHIKRLNDITGEHEETTVGRWGEAKKRIAAIVVLGLSLTETMIENLRTISNTIKELQQMEKDYDQNKVIMRRVRSMNMERIDKLLELHYKELNGKKDELLNIIDDYKVTGQNKSLKHIPEIRGTAAKFQETLNGIKHAKDYINKLD</sequence>
<keyword evidence="3" id="KW-1185">Reference proteome</keyword>
<proteinExistence type="predicted"/>
<dbReference type="Proteomes" id="UP001364617">
    <property type="component" value="Unassembled WGS sequence"/>
</dbReference>
<keyword evidence="1" id="KW-0175">Coiled coil</keyword>
<evidence type="ECO:0000256" key="1">
    <source>
        <dbReference type="SAM" id="Coils"/>
    </source>
</evidence>
<comment type="caution">
    <text evidence="2">The sequence shown here is derived from an EMBL/GenBank/DDBJ whole genome shotgun (WGS) entry which is preliminary data.</text>
</comment>